<evidence type="ECO:0000313" key="7">
    <source>
        <dbReference type="Proteomes" id="UP000076881"/>
    </source>
</evidence>
<dbReference type="Proteomes" id="UP000076881">
    <property type="component" value="Unassembled WGS sequence"/>
</dbReference>
<dbReference type="GO" id="GO:0008757">
    <property type="term" value="F:S-adenosylmethionine-dependent methyltransferase activity"/>
    <property type="evidence" value="ECO:0007669"/>
    <property type="project" value="InterPro"/>
</dbReference>
<protein>
    <submittedName>
        <fullName evidence="6">Methyltransferase type 11</fullName>
    </submittedName>
</protein>
<dbReference type="EMBL" id="AZHF01000006">
    <property type="protein sequence ID" value="OAA74727.1"/>
    <property type="molecule type" value="Genomic_DNA"/>
</dbReference>
<evidence type="ECO:0000256" key="4">
    <source>
        <dbReference type="SAM" id="MobiDB-lite"/>
    </source>
</evidence>
<name>A0A168F6B6_CORDF</name>
<keyword evidence="2 6" id="KW-0489">Methyltransferase</keyword>
<keyword evidence="7" id="KW-1185">Reference proteome</keyword>
<evidence type="ECO:0000256" key="2">
    <source>
        <dbReference type="ARBA" id="ARBA00022603"/>
    </source>
</evidence>
<dbReference type="PANTHER" id="PTHR44942:SF4">
    <property type="entry name" value="METHYLTRANSFERASE TYPE 11 DOMAIN-CONTAINING PROTEIN"/>
    <property type="match status" value="1"/>
</dbReference>
<feature type="region of interest" description="Disordered" evidence="4">
    <location>
        <begin position="253"/>
        <end position="273"/>
    </location>
</feature>
<dbReference type="Pfam" id="PF08241">
    <property type="entry name" value="Methyltransf_11"/>
    <property type="match status" value="1"/>
</dbReference>
<comment type="caution">
    <text evidence="6">The sequence shown here is derived from an EMBL/GenBank/DDBJ whole genome shotgun (WGS) entry which is preliminary data.</text>
</comment>
<gene>
    <name evidence="6" type="ORF">LEL_08308</name>
</gene>
<dbReference type="InterPro" id="IPR013216">
    <property type="entry name" value="Methyltransf_11"/>
</dbReference>
<sequence length="340" mass="38367">MLTSITRYFKDPFGRKMRSRKSLEGVGFEAEDRKYPFTISSWDDYHSYRPTLPPSMFAAWIKYHQDHGGKLDVAHDIGAGKSNPRSGTGAAFLSQVFAHTYVSDPGEANIAAARARLQPADKFTFNQSPAEVQWPGPSSVDMAVICNALHWTDAPVVMANLAATLKPGGSFACCMQAFRINFPQSPRLDELWLAATEAVMSKLHRDGHLSDAIKAGIRHSYSGYEGVDVPAEHFADVRRWQVNVREGDATPYRFTKPGEFEENPRRVKDSETEEYVEDPGWQRQVDVEWLRGFLRTTTLPLGDDIWALPPWLELERVIKNEFGGQVTAEWPVYMLLATRK</sequence>
<dbReference type="InterPro" id="IPR051052">
    <property type="entry name" value="Diverse_substrate_MTase"/>
</dbReference>
<reference evidence="6 7" key="1">
    <citation type="journal article" date="2016" name="Genome Biol. Evol.">
        <title>Divergent and convergent evolution of fungal pathogenicity.</title>
        <authorList>
            <person name="Shang Y."/>
            <person name="Xiao G."/>
            <person name="Zheng P."/>
            <person name="Cen K."/>
            <person name="Zhan S."/>
            <person name="Wang C."/>
        </authorList>
    </citation>
    <scope>NUCLEOTIDE SEQUENCE [LARGE SCALE GENOMIC DNA]</scope>
    <source>
        <strain evidence="6 7">RCEF 1005</strain>
    </source>
</reference>
<evidence type="ECO:0000256" key="1">
    <source>
        <dbReference type="ARBA" id="ARBA00008361"/>
    </source>
</evidence>
<feature type="compositionally biased region" description="Basic and acidic residues" evidence="4">
    <location>
        <begin position="256"/>
        <end position="270"/>
    </location>
</feature>
<dbReference type="Gene3D" id="3.40.50.150">
    <property type="entry name" value="Vaccinia Virus protein VP39"/>
    <property type="match status" value="1"/>
</dbReference>
<dbReference type="OrthoDB" id="10027013at2759"/>
<evidence type="ECO:0000256" key="3">
    <source>
        <dbReference type="ARBA" id="ARBA00022679"/>
    </source>
</evidence>
<dbReference type="GO" id="GO:0032259">
    <property type="term" value="P:methylation"/>
    <property type="evidence" value="ECO:0007669"/>
    <property type="project" value="UniProtKB-KW"/>
</dbReference>
<dbReference type="PANTHER" id="PTHR44942">
    <property type="entry name" value="METHYLTRANSF_11 DOMAIN-CONTAINING PROTEIN"/>
    <property type="match status" value="1"/>
</dbReference>
<dbReference type="InterPro" id="IPR029063">
    <property type="entry name" value="SAM-dependent_MTases_sf"/>
</dbReference>
<feature type="domain" description="Methyltransferase type 11" evidence="5">
    <location>
        <begin position="86"/>
        <end position="173"/>
    </location>
</feature>
<dbReference type="SUPFAM" id="SSF53335">
    <property type="entry name" value="S-adenosyl-L-methionine-dependent methyltransferases"/>
    <property type="match status" value="1"/>
</dbReference>
<comment type="similarity">
    <text evidence="1">Belongs to the methyltransferase superfamily.</text>
</comment>
<accession>A0A168F6B6</accession>
<proteinExistence type="inferred from homology"/>
<evidence type="ECO:0000259" key="5">
    <source>
        <dbReference type="Pfam" id="PF08241"/>
    </source>
</evidence>
<evidence type="ECO:0000313" key="6">
    <source>
        <dbReference type="EMBL" id="OAA74727.1"/>
    </source>
</evidence>
<dbReference type="STRING" id="1081108.A0A168F6B6"/>
<keyword evidence="3 6" id="KW-0808">Transferase</keyword>
<organism evidence="6 7">
    <name type="scientific">Akanthomyces lecanii RCEF 1005</name>
    <dbReference type="NCBI Taxonomy" id="1081108"/>
    <lineage>
        <taxon>Eukaryota</taxon>
        <taxon>Fungi</taxon>
        <taxon>Dikarya</taxon>
        <taxon>Ascomycota</taxon>
        <taxon>Pezizomycotina</taxon>
        <taxon>Sordariomycetes</taxon>
        <taxon>Hypocreomycetidae</taxon>
        <taxon>Hypocreales</taxon>
        <taxon>Cordycipitaceae</taxon>
        <taxon>Akanthomyces</taxon>
        <taxon>Cordyceps confragosa</taxon>
    </lineage>
</organism>
<dbReference type="AlphaFoldDB" id="A0A168F6B6"/>